<dbReference type="Proteomes" id="UP000315471">
    <property type="component" value="Unassembled WGS sequence"/>
</dbReference>
<reference evidence="3 4" key="1">
    <citation type="submission" date="2019-02" db="EMBL/GenBank/DDBJ databases">
        <title>Deep-cultivation of Planctomycetes and their phenomic and genomic characterization uncovers novel biology.</title>
        <authorList>
            <person name="Wiegand S."/>
            <person name="Jogler M."/>
            <person name="Boedeker C."/>
            <person name="Pinto D."/>
            <person name="Vollmers J."/>
            <person name="Rivas-Marin E."/>
            <person name="Kohn T."/>
            <person name="Peeters S.H."/>
            <person name="Heuer A."/>
            <person name="Rast P."/>
            <person name="Oberbeckmann S."/>
            <person name="Bunk B."/>
            <person name="Jeske O."/>
            <person name="Meyerdierks A."/>
            <person name="Storesund J.E."/>
            <person name="Kallscheuer N."/>
            <person name="Luecker S."/>
            <person name="Lage O.M."/>
            <person name="Pohl T."/>
            <person name="Merkel B.J."/>
            <person name="Hornburger P."/>
            <person name="Mueller R.-W."/>
            <person name="Bruemmer F."/>
            <person name="Labrenz M."/>
            <person name="Spormann A.M."/>
            <person name="Op Den Camp H."/>
            <person name="Overmann J."/>
            <person name="Amann R."/>
            <person name="Jetten M.S.M."/>
            <person name="Mascher T."/>
            <person name="Medema M.H."/>
            <person name="Devos D.P."/>
            <person name="Kaster A.-K."/>
            <person name="Ovreas L."/>
            <person name="Rohde M."/>
            <person name="Galperin M.Y."/>
            <person name="Jogler C."/>
        </authorList>
    </citation>
    <scope>NUCLEOTIDE SEQUENCE [LARGE SCALE GENOMIC DNA]</scope>
    <source>
        <strain evidence="3 4">Q31b</strain>
    </source>
</reference>
<comment type="caution">
    <text evidence="3">The sequence shown here is derived from an EMBL/GenBank/DDBJ whole genome shotgun (WGS) entry which is preliminary data.</text>
</comment>
<dbReference type="AlphaFoldDB" id="A0A5C6DS19"/>
<dbReference type="Gene3D" id="1.10.10.1320">
    <property type="entry name" value="Anti-sigma factor, zinc-finger domain"/>
    <property type="match status" value="1"/>
</dbReference>
<dbReference type="Pfam" id="PF13490">
    <property type="entry name" value="zf-HC2"/>
    <property type="match status" value="1"/>
</dbReference>
<keyword evidence="1" id="KW-0472">Membrane</keyword>
<evidence type="ECO:0000259" key="2">
    <source>
        <dbReference type="Pfam" id="PF13490"/>
    </source>
</evidence>
<dbReference type="InterPro" id="IPR041916">
    <property type="entry name" value="Anti_sigma_zinc_sf"/>
</dbReference>
<dbReference type="RefSeq" id="WP_146601767.1">
    <property type="nucleotide sequence ID" value="NZ_SJPY01000007.1"/>
</dbReference>
<dbReference type="InterPro" id="IPR027383">
    <property type="entry name" value="Znf_put"/>
</dbReference>
<evidence type="ECO:0000313" key="4">
    <source>
        <dbReference type="Proteomes" id="UP000315471"/>
    </source>
</evidence>
<keyword evidence="1" id="KW-0812">Transmembrane</keyword>
<evidence type="ECO:0000256" key="1">
    <source>
        <dbReference type="SAM" id="Phobius"/>
    </source>
</evidence>
<proteinExistence type="predicted"/>
<keyword evidence="1" id="KW-1133">Transmembrane helix</keyword>
<sequence>MRCRMVQRKLELLETQELSDSERDQVQSHLESCGPCRSVQERRQKLQKLLVSVPVPPVPDQYAAMVVARVKKRQAIAAAAQRRRSVPKQSIWTGFEYLTGTAAALAIGLLIGVLMGYDTWQNDRQQSVAIAARSTDPLAESGFQYLVESREDSLAQDYLRLLSDFER</sequence>
<feature type="transmembrane region" description="Helical" evidence="1">
    <location>
        <begin position="91"/>
        <end position="117"/>
    </location>
</feature>
<dbReference type="OrthoDB" id="274497at2"/>
<organism evidence="3 4">
    <name type="scientific">Novipirellula aureliae</name>
    <dbReference type="NCBI Taxonomy" id="2527966"/>
    <lineage>
        <taxon>Bacteria</taxon>
        <taxon>Pseudomonadati</taxon>
        <taxon>Planctomycetota</taxon>
        <taxon>Planctomycetia</taxon>
        <taxon>Pirellulales</taxon>
        <taxon>Pirellulaceae</taxon>
        <taxon>Novipirellula</taxon>
    </lineage>
</organism>
<feature type="domain" description="Putative zinc-finger" evidence="2">
    <location>
        <begin position="3"/>
        <end position="37"/>
    </location>
</feature>
<name>A0A5C6DS19_9BACT</name>
<protein>
    <recommendedName>
        <fullName evidence="2">Putative zinc-finger domain-containing protein</fullName>
    </recommendedName>
</protein>
<dbReference type="EMBL" id="SJPY01000007">
    <property type="protein sequence ID" value="TWU37836.1"/>
    <property type="molecule type" value="Genomic_DNA"/>
</dbReference>
<evidence type="ECO:0000313" key="3">
    <source>
        <dbReference type="EMBL" id="TWU37836.1"/>
    </source>
</evidence>
<accession>A0A5C6DS19</accession>
<keyword evidence="4" id="KW-1185">Reference proteome</keyword>
<gene>
    <name evidence="3" type="ORF">Q31b_46250</name>
</gene>